<feature type="compositionally biased region" description="Acidic residues" evidence="1">
    <location>
        <begin position="349"/>
        <end position="362"/>
    </location>
</feature>
<feature type="compositionally biased region" description="Polar residues" evidence="1">
    <location>
        <begin position="1303"/>
        <end position="1326"/>
    </location>
</feature>
<feature type="compositionally biased region" description="Polar residues" evidence="1">
    <location>
        <begin position="158"/>
        <end position="168"/>
    </location>
</feature>
<sequence length="1522" mass="168298">MEGDLLALPHNASCQVANPEACWKTSLRRQFLTQTQGTSPSFTRAAAVVNPGGTRSWTGNSTKGLTRETTYIEPFGDLSTIKLLGWSRMEKDMGIMRDVAGISSAVVQGLNPNKQYKWSIKQTPNTNEVNNKLTVNHGSQMTLTQSDRRRRRRRRYLSPSSWSQEGTVASTPRGEIIMEFEAIDYPLNSFVEKSGASRRRDGVASSSCRRRYTITHCSCIADSGVCTGSKVSGSTCYAYGTTDVHGTTGKSASVRSQSQCMSMTFMKSYQVITSGGPSFSFLESGVNGTVAEADVADEDDREVSLDAVGTAREEDEHDDIEDEVDVADEDHEGLDDEHLGELDEHSEAESSDADMAEEDEVDQELRNHSDGQLALLEEDSSDSGEVFSRRRRRRRRRRTRRRRTRRRRSRRRRSRRRRTLPSSVSASCPSGHRVLSCTCYPDSFTEKDHTWTITHHCKEVWLSGEKCYAKGGYAQAICAEIPEPAARSWGTVTKSGSYASNQDSGPTAQCSSDKVMTGCWCKSTSGAGDGCARVWVDSASNKCYGRSYVMCVSVTEEAGLSVAKRRLCRSLLLVRSQAPSWRMAEAIDVSRRAVASRLSRTLTTWQSELTREKKHVYCLPGFAFFLAARADCLFFLGDFFSDLGVLGKNGLPSMDLWQQGCASHCLPYQALPEPLAHVLPQPNVKSMGLVWMSVSLTALSNLSLHCCIFVMRLTRHALRPDLDILDDGLTPKALLGGFMDATGGALNKQVRVLHVQMEESSYFQRYEKVDGAILLIASRTWKCDPVLDTLVKKVVMNKGSIVQLIHHSDVVRVKYAQEVRAMQHNPMWKQNSSKFSAAKHRWATPFAKLCLTMEAVLSIAQSLHDERKQERVGAAAKEFLMLATEENLVLLGMLADAGEENLQLVRFLDSETTGFTQHVLQLLSTQRVLYVDRQPRRLGGAPQHQMAQTVASCLQRFKAWTALAKDVVSAEFPCVEALQTFSIFHLRPLAEQQRFMTAGEERADIATKVHELAVLLGVPEWFTKHPVMKQGSQATVKRNFTGGGASWLRGVTCVEPKPIHAGPRFRAVPRCSALFRADPRCSALIRAVPRSSALFRALPRSSALFRALPRSSALFRALPRSSALFRPLPRCSALFRAVPFRTLPRSSALFRAVLRSSALFPAVPRCSALFRAVPRCSALFRALPRSSALFRALPRCSALFRALPRSSVLFRALPRSPALSRALPRSPALSRALPRSAALFRIPRSSALFRALPRSSALFRTVPRCSALFRAVPRCSALFRAVPRCSALLRAVPRCSALFRANSAEQRGTARNSAEQRGTARNSAEQRGTARKSAEERGRAQKSAEERGRARESAGERGRARKSAEERGRARKSAEERGTARNSAKQRGTARNSAEQRGTARNSAEQRGTARKSAEERGRARKSAEEGGTARNSVEQRGTVRSSAEQRGAARSSAEQRGTARNSAEQRAEQNSADQRRSAGITPDQRGSISAEARISAEQRRQIDRRAFAGDATARQSCRSSP</sequence>
<feature type="compositionally biased region" description="Acidic residues" evidence="1">
    <location>
        <begin position="313"/>
        <end position="335"/>
    </location>
</feature>
<feature type="region of interest" description="Disordered" evidence="1">
    <location>
        <begin position="292"/>
        <end position="427"/>
    </location>
</feature>
<evidence type="ECO:0000313" key="3">
    <source>
        <dbReference type="Proteomes" id="UP001178507"/>
    </source>
</evidence>
<dbReference type="Proteomes" id="UP001178507">
    <property type="component" value="Unassembled WGS sequence"/>
</dbReference>
<reference evidence="2" key="1">
    <citation type="submission" date="2023-08" db="EMBL/GenBank/DDBJ databases">
        <authorList>
            <person name="Chen Y."/>
            <person name="Shah S."/>
            <person name="Dougan E. K."/>
            <person name="Thang M."/>
            <person name="Chan C."/>
        </authorList>
    </citation>
    <scope>NUCLEOTIDE SEQUENCE</scope>
</reference>
<feature type="compositionally biased region" description="Basic and acidic residues" evidence="1">
    <location>
        <begin position="1332"/>
        <end position="1379"/>
    </location>
</feature>
<evidence type="ECO:0000256" key="1">
    <source>
        <dbReference type="SAM" id="MobiDB-lite"/>
    </source>
</evidence>
<organism evidence="2 3">
    <name type="scientific">Effrenium voratum</name>
    <dbReference type="NCBI Taxonomy" id="2562239"/>
    <lineage>
        <taxon>Eukaryota</taxon>
        <taxon>Sar</taxon>
        <taxon>Alveolata</taxon>
        <taxon>Dinophyceae</taxon>
        <taxon>Suessiales</taxon>
        <taxon>Symbiodiniaceae</taxon>
        <taxon>Effrenium</taxon>
    </lineage>
</organism>
<gene>
    <name evidence="2" type="ORF">EVOR1521_LOCUS26638</name>
</gene>
<feature type="compositionally biased region" description="Basic and acidic residues" evidence="1">
    <location>
        <begin position="1495"/>
        <end position="1508"/>
    </location>
</feature>
<name>A0AA36N9J6_9DINO</name>
<feature type="compositionally biased region" description="Basic residues" evidence="1">
    <location>
        <begin position="389"/>
        <end position="419"/>
    </location>
</feature>
<feature type="compositionally biased region" description="Polar residues" evidence="1">
    <location>
        <begin position="1453"/>
        <end position="1473"/>
    </location>
</feature>
<feature type="region of interest" description="Disordered" evidence="1">
    <location>
        <begin position="1303"/>
        <end position="1522"/>
    </location>
</feature>
<keyword evidence="3" id="KW-1185">Reference proteome</keyword>
<evidence type="ECO:0000313" key="2">
    <source>
        <dbReference type="EMBL" id="CAJ1404120.1"/>
    </source>
</evidence>
<accession>A0AA36N9J6</accession>
<feature type="compositionally biased region" description="Polar residues" evidence="1">
    <location>
        <begin position="1380"/>
        <end position="1406"/>
    </location>
</feature>
<feature type="compositionally biased region" description="Polar residues" evidence="1">
    <location>
        <begin position="1430"/>
        <end position="1445"/>
    </location>
</feature>
<protein>
    <submittedName>
        <fullName evidence="2">Uncharacterized protein</fullName>
    </submittedName>
</protein>
<proteinExistence type="predicted"/>
<feature type="compositionally biased region" description="Basic and acidic residues" evidence="1">
    <location>
        <begin position="1412"/>
        <end position="1425"/>
    </location>
</feature>
<dbReference type="EMBL" id="CAUJNA010003525">
    <property type="protein sequence ID" value="CAJ1404120.1"/>
    <property type="molecule type" value="Genomic_DNA"/>
</dbReference>
<feature type="compositionally biased region" description="Basic and acidic residues" evidence="1">
    <location>
        <begin position="336"/>
        <end position="348"/>
    </location>
</feature>
<comment type="caution">
    <text evidence="2">The sequence shown here is derived from an EMBL/GenBank/DDBJ whole genome shotgun (WGS) entry which is preliminary data.</text>
</comment>
<feature type="region of interest" description="Disordered" evidence="1">
    <location>
        <begin position="139"/>
        <end position="168"/>
    </location>
</feature>